<keyword evidence="3" id="KW-1185">Reference proteome</keyword>
<dbReference type="PANTHER" id="PTHR35446">
    <property type="entry name" value="SI:CH211-175M2.5"/>
    <property type="match status" value="1"/>
</dbReference>
<organism evidence="2 3">
    <name type="scientific">Dietzia timorensis</name>
    <dbReference type="NCBI Taxonomy" id="499555"/>
    <lineage>
        <taxon>Bacteria</taxon>
        <taxon>Bacillati</taxon>
        <taxon>Actinomycetota</taxon>
        <taxon>Actinomycetes</taxon>
        <taxon>Mycobacteriales</taxon>
        <taxon>Dietziaceae</taxon>
        <taxon>Dietzia</taxon>
    </lineage>
</organism>
<name>A0A173LKG5_9ACTN</name>
<dbReference type="OrthoDB" id="9801997at2"/>
<evidence type="ECO:0000259" key="1">
    <source>
        <dbReference type="Pfam" id="PF02627"/>
    </source>
</evidence>
<dbReference type="InterPro" id="IPR003779">
    <property type="entry name" value="CMD-like"/>
</dbReference>
<dbReference type="Pfam" id="PF02627">
    <property type="entry name" value="CMD"/>
    <property type="match status" value="1"/>
</dbReference>
<dbReference type="InterPro" id="IPR029032">
    <property type="entry name" value="AhpD-like"/>
</dbReference>
<sequence>MNSAKRPYLDKSHSETYKAMVKVAAENRKATQAAGLDDALIELLNTRVSQINGCARCLSTHAPAARKAGVPARKIDLLPAWREIEDLFTDVERAGLHLAESLTLLGESSDRGRAAEIAADVLSTEQISAIEWSVILINSFNRLSIASGHPPSEKSYAAEEKGAS</sequence>
<dbReference type="RefSeq" id="WP_067471483.1">
    <property type="nucleotide sequence ID" value="NZ_CP015961.1"/>
</dbReference>
<feature type="domain" description="Carboxymuconolactone decarboxylase-like" evidence="1">
    <location>
        <begin position="18"/>
        <end position="100"/>
    </location>
</feature>
<dbReference type="GO" id="GO:0051920">
    <property type="term" value="F:peroxiredoxin activity"/>
    <property type="evidence" value="ECO:0007669"/>
    <property type="project" value="InterPro"/>
</dbReference>
<protein>
    <submittedName>
        <fullName evidence="2">Uncharacterized protein YdfG</fullName>
    </submittedName>
</protein>
<accession>A0A173LKG5</accession>
<dbReference type="Gene3D" id="1.20.1290.10">
    <property type="entry name" value="AhpD-like"/>
    <property type="match status" value="1"/>
</dbReference>
<dbReference type="Proteomes" id="UP000186104">
    <property type="component" value="Chromosome"/>
</dbReference>
<dbReference type="NCBIfam" id="TIGR00778">
    <property type="entry name" value="ahpD_dom"/>
    <property type="match status" value="1"/>
</dbReference>
<evidence type="ECO:0000313" key="3">
    <source>
        <dbReference type="Proteomes" id="UP000186104"/>
    </source>
</evidence>
<dbReference type="PANTHER" id="PTHR35446:SF2">
    <property type="entry name" value="CARBOXYMUCONOLACTONE DECARBOXYLASE-LIKE DOMAIN-CONTAINING PROTEIN"/>
    <property type="match status" value="1"/>
</dbReference>
<dbReference type="STRING" id="499555.BJL86_1213"/>
<proteinExistence type="predicted"/>
<gene>
    <name evidence="2" type="ORF">BJL86_1213</name>
</gene>
<reference evidence="2 3" key="1">
    <citation type="submission" date="2016-06" db="EMBL/GenBank/DDBJ databases">
        <title>Complete genome sequence of a saline-alkali tolerant type strain Dietzia timorensis ID05-A0528T.</title>
        <authorList>
            <person name="Wu X."/>
        </authorList>
    </citation>
    <scope>NUCLEOTIDE SEQUENCE [LARGE SCALE GENOMIC DNA]</scope>
    <source>
        <strain evidence="2 3">ID05-A0528</strain>
    </source>
</reference>
<dbReference type="KEGG" id="dtm:BJL86_1213"/>
<evidence type="ECO:0000313" key="2">
    <source>
        <dbReference type="EMBL" id="ANI91998.1"/>
    </source>
</evidence>
<dbReference type="EMBL" id="CP015961">
    <property type="protein sequence ID" value="ANI91998.1"/>
    <property type="molecule type" value="Genomic_DNA"/>
</dbReference>
<dbReference type="AlphaFoldDB" id="A0A173LKG5"/>
<dbReference type="SUPFAM" id="SSF69118">
    <property type="entry name" value="AhpD-like"/>
    <property type="match status" value="1"/>
</dbReference>
<dbReference type="InterPro" id="IPR004675">
    <property type="entry name" value="AhpD_core"/>
</dbReference>